<dbReference type="PROSITE" id="PS50109">
    <property type="entry name" value="HIS_KIN"/>
    <property type="match status" value="1"/>
</dbReference>
<evidence type="ECO:0000256" key="6">
    <source>
        <dbReference type="ARBA" id="ARBA00023012"/>
    </source>
</evidence>
<evidence type="ECO:0000256" key="5">
    <source>
        <dbReference type="ARBA" id="ARBA00022777"/>
    </source>
</evidence>
<dbReference type="PANTHER" id="PTHR43711:SF26">
    <property type="entry name" value="SENSOR HISTIDINE KINASE RCSC"/>
    <property type="match status" value="1"/>
</dbReference>
<name>A0A521DUF7_9SPHI</name>
<dbReference type="FunFam" id="3.30.565.10:FF:000006">
    <property type="entry name" value="Sensor histidine kinase WalK"/>
    <property type="match status" value="1"/>
</dbReference>
<evidence type="ECO:0000256" key="2">
    <source>
        <dbReference type="ARBA" id="ARBA00012438"/>
    </source>
</evidence>
<dbReference type="InterPro" id="IPR050736">
    <property type="entry name" value="Sensor_HK_Regulatory"/>
</dbReference>
<dbReference type="Gene3D" id="3.30.565.10">
    <property type="entry name" value="Histidine kinase-like ATPase, C-terminal domain"/>
    <property type="match status" value="1"/>
</dbReference>
<dbReference type="GO" id="GO:0000155">
    <property type="term" value="F:phosphorelay sensor kinase activity"/>
    <property type="evidence" value="ECO:0007669"/>
    <property type="project" value="InterPro"/>
</dbReference>
<keyword evidence="6" id="KW-0902">Two-component regulatory system</keyword>
<dbReference type="InterPro" id="IPR005467">
    <property type="entry name" value="His_kinase_dom"/>
</dbReference>
<dbReference type="EMBL" id="FXTN01000006">
    <property type="protein sequence ID" value="SMO75278.1"/>
    <property type="molecule type" value="Genomic_DNA"/>
</dbReference>
<evidence type="ECO:0000259" key="7">
    <source>
        <dbReference type="PROSITE" id="PS50109"/>
    </source>
</evidence>
<dbReference type="EC" id="2.7.13.3" evidence="2"/>
<dbReference type="InterPro" id="IPR004358">
    <property type="entry name" value="Sig_transdc_His_kin-like_C"/>
</dbReference>
<dbReference type="InterPro" id="IPR036890">
    <property type="entry name" value="HATPase_C_sf"/>
</dbReference>
<gene>
    <name evidence="8" type="ORF">SAMN06265348_106188</name>
</gene>
<dbReference type="SUPFAM" id="SSF55874">
    <property type="entry name" value="ATPase domain of HSP90 chaperone/DNA topoisomerase II/histidine kinase"/>
    <property type="match status" value="1"/>
</dbReference>
<dbReference type="SUPFAM" id="SSF47384">
    <property type="entry name" value="Homodimeric domain of signal transducing histidine kinase"/>
    <property type="match status" value="1"/>
</dbReference>
<keyword evidence="4" id="KW-0808">Transferase</keyword>
<evidence type="ECO:0000256" key="4">
    <source>
        <dbReference type="ARBA" id="ARBA00022679"/>
    </source>
</evidence>
<dbReference type="Gene3D" id="1.10.287.130">
    <property type="match status" value="1"/>
</dbReference>
<keyword evidence="9" id="KW-1185">Reference proteome</keyword>
<dbReference type="CDD" id="cd00075">
    <property type="entry name" value="HATPase"/>
    <property type="match status" value="1"/>
</dbReference>
<reference evidence="8 9" key="1">
    <citation type="submission" date="2017-05" db="EMBL/GenBank/DDBJ databases">
        <authorList>
            <person name="Varghese N."/>
            <person name="Submissions S."/>
        </authorList>
    </citation>
    <scope>NUCLEOTIDE SEQUENCE [LARGE SCALE GENOMIC DNA]</scope>
    <source>
        <strain evidence="8 9">DSM 19036</strain>
    </source>
</reference>
<proteinExistence type="predicted"/>
<comment type="catalytic activity">
    <reaction evidence="1">
        <text>ATP + protein L-histidine = ADP + protein N-phospho-L-histidine.</text>
        <dbReference type="EC" id="2.7.13.3"/>
    </reaction>
</comment>
<evidence type="ECO:0000313" key="8">
    <source>
        <dbReference type="EMBL" id="SMO75278.1"/>
    </source>
</evidence>
<protein>
    <recommendedName>
        <fullName evidence="2">histidine kinase</fullName>
        <ecNumber evidence="2">2.7.13.3</ecNumber>
    </recommendedName>
</protein>
<dbReference type="InterPro" id="IPR036097">
    <property type="entry name" value="HisK_dim/P_sf"/>
</dbReference>
<dbReference type="SMART" id="SM00387">
    <property type="entry name" value="HATPase_c"/>
    <property type="match status" value="1"/>
</dbReference>
<sequence length="302" mass="34299">MINPEDQRYVLSKLKACIEGSIIADVECRIEREGNQRWLMITPFLANENEDSLLIGQAEDITSIKEKTEILNRHNNKKNSILNILAHDLAGPIGAIGNIATLLAKDTKELKSPSVDRYIDFINKISKSSIKLIRDFLDQEFLESADVHLLKVRTELIDKIRSTTQHYFEMQNELKIKFSCHSNKDTVFAEIDEDKFMQVINNLISNALKFTPDGGNIDIYVKESKKEILLSIADTGIGIPEKYHATLFDKFSAARRSGLKGEHSTGLGMSIIKTIVEWHEGKIWFESQENKGTTFYIQIPKA</sequence>
<keyword evidence="3" id="KW-0597">Phosphoprotein</keyword>
<evidence type="ECO:0000256" key="3">
    <source>
        <dbReference type="ARBA" id="ARBA00022553"/>
    </source>
</evidence>
<evidence type="ECO:0000313" key="9">
    <source>
        <dbReference type="Proteomes" id="UP000320300"/>
    </source>
</evidence>
<dbReference type="PRINTS" id="PR00344">
    <property type="entry name" value="BCTRLSENSOR"/>
</dbReference>
<organism evidence="8 9">
    <name type="scientific">Pedobacter westerhofensis</name>
    <dbReference type="NCBI Taxonomy" id="425512"/>
    <lineage>
        <taxon>Bacteria</taxon>
        <taxon>Pseudomonadati</taxon>
        <taxon>Bacteroidota</taxon>
        <taxon>Sphingobacteriia</taxon>
        <taxon>Sphingobacteriales</taxon>
        <taxon>Sphingobacteriaceae</taxon>
        <taxon>Pedobacter</taxon>
    </lineage>
</organism>
<evidence type="ECO:0000256" key="1">
    <source>
        <dbReference type="ARBA" id="ARBA00000085"/>
    </source>
</evidence>
<dbReference type="PANTHER" id="PTHR43711">
    <property type="entry name" value="TWO-COMPONENT HISTIDINE KINASE"/>
    <property type="match status" value="1"/>
</dbReference>
<dbReference type="AlphaFoldDB" id="A0A521DUF7"/>
<accession>A0A521DUF7</accession>
<feature type="domain" description="Histidine kinase" evidence="7">
    <location>
        <begin position="84"/>
        <end position="302"/>
    </location>
</feature>
<dbReference type="Proteomes" id="UP000320300">
    <property type="component" value="Unassembled WGS sequence"/>
</dbReference>
<dbReference type="InterPro" id="IPR003594">
    <property type="entry name" value="HATPase_dom"/>
</dbReference>
<keyword evidence="5 8" id="KW-0418">Kinase</keyword>
<dbReference type="Pfam" id="PF02518">
    <property type="entry name" value="HATPase_c"/>
    <property type="match status" value="1"/>
</dbReference>